<sequence length="102" mass="10888">RLANDGLRAFDIPFVAIESDPDRFLAAIAAGYDVTFGDPSDIRLMKTVGVDHAGALALATPRYVISREVTGFMRETFPDLALLVAVGGEAERARHAALGMQA</sequence>
<evidence type="ECO:0000313" key="3">
    <source>
        <dbReference type="Proteomes" id="UP000308054"/>
    </source>
</evidence>
<dbReference type="InterPro" id="IPR003148">
    <property type="entry name" value="RCK_N"/>
</dbReference>
<feature type="domain" description="RCK N-terminal" evidence="1">
    <location>
        <begin position="7"/>
        <end position="86"/>
    </location>
</feature>
<dbReference type="Gene3D" id="3.40.50.720">
    <property type="entry name" value="NAD(P)-binding Rossmann-like Domain"/>
    <property type="match status" value="1"/>
</dbReference>
<feature type="non-terminal residue" evidence="2">
    <location>
        <position position="102"/>
    </location>
</feature>
<dbReference type="Proteomes" id="UP000308054">
    <property type="component" value="Unassembled WGS sequence"/>
</dbReference>
<organism evidence="2 3">
    <name type="scientific">Marinicauda algicola</name>
    <dbReference type="NCBI Taxonomy" id="2029849"/>
    <lineage>
        <taxon>Bacteria</taxon>
        <taxon>Pseudomonadati</taxon>
        <taxon>Pseudomonadota</taxon>
        <taxon>Alphaproteobacteria</taxon>
        <taxon>Maricaulales</taxon>
        <taxon>Maricaulaceae</taxon>
        <taxon>Marinicauda</taxon>
    </lineage>
</organism>
<dbReference type="SUPFAM" id="SSF51735">
    <property type="entry name" value="NAD(P)-binding Rossmann-fold domains"/>
    <property type="match status" value="1"/>
</dbReference>
<dbReference type="AlphaFoldDB" id="A0A4S2GRN0"/>
<gene>
    <name evidence="2" type="ORF">E5163_16820</name>
</gene>
<dbReference type="Pfam" id="PF02254">
    <property type="entry name" value="TrkA_N"/>
    <property type="match status" value="1"/>
</dbReference>
<dbReference type="EMBL" id="SRXW01000078">
    <property type="protein sequence ID" value="TGY85543.1"/>
    <property type="molecule type" value="Genomic_DNA"/>
</dbReference>
<accession>A0A4S2GRN0</accession>
<name>A0A4S2GRN0_9PROT</name>
<dbReference type="RefSeq" id="WP_192901002.1">
    <property type="nucleotide sequence ID" value="NZ_SRXW01000078.1"/>
</dbReference>
<reference evidence="2 3" key="1">
    <citation type="journal article" date="2017" name="Int. J. Syst. Evol. Microbiol.">
        <title>Marinicauda algicola sp. nov., isolated from a marine red alga Rhodosorus marinus.</title>
        <authorList>
            <person name="Jeong S.E."/>
            <person name="Jeon S.H."/>
            <person name="Chun B.H."/>
            <person name="Kim D.W."/>
            <person name="Jeon C.O."/>
        </authorList>
    </citation>
    <scope>NUCLEOTIDE SEQUENCE [LARGE SCALE GENOMIC DNA]</scope>
    <source>
        <strain evidence="2 3">JCM 31718</strain>
    </source>
</reference>
<proteinExistence type="predicted"/>
<dbReference type="GO" id="GO:0006813">
    <property type="term" value="P:potassium ion transport"/>
    <property type="evidence" value="ECO:0007669"/>
    <property type="project" value="InterPro"/>
</dbReference>
<keyword evidence="3" id="KW-1185">Reference proteome</keyword>
<comment type="caution">
    <text evidence="2">The sequence shown here is derived from an EMBL/GenBank/DDBJ whole genome shotgun (WGS) entry which is preliminary data.</text>
</comment>
<evidence type="ECO:0000259" key="1">
    <source>
        <dbReference type="Pfam" id="PF02254"/>
    </source>
</evidence>
<feature type="non-terminal residue" evidence="2">
    <location>
        <position position="1"/>
    </location>
</feature>
<dbReference type="InterPro" id="IPR036291">
    <property type="entry name" value="NAD(P)-bd_dom_sf"/>
</dbReference>
<protein>
    <recommendedName>
        <fullName evidence="1">RCK N-terminal domain-containing protein</fullName>
    </recommendedName>
</protein>
<evidence type="ECO:0000313" key="2">
    <source>
        <dbReference type="EMBL" id="TGY85543.1"/>
    </source>
</evidence>